<dbReference type="PANTHER" id="PTHR23028">
    <property type="entry name" value="ACETYLTRANSFERASE"/>
    <property type="match status" value="1"/>
</dbReference>
<dbReference type="PANTHER" id="PTHR23028:SF131">
    <property type="entry name" value="BLR2367 PROTEIN"/>
    <property type="match status" value="1"/>
</dbReference>
<evidence type="ECO:0000256" key="1">
    <source>
        <dbReference type="SAM" id="Phobius"/>
    </source>
</evidence>
<keyword evidence="1" id="KW-0812">Transmembrane</keyword>
<evidence type="ECO:0000259" key="2">
    <source>
        <dbReference type="Pfam" id="PF01757"/>
    </source>
</evidence>
<dbReference type="Pfam" id="PF01757">
    <property type="entry name" value="Acyl_transf_3"/>
    <property type="match status" value="1"/>
</dbReference>
<gene>
    <name evidence="3" type="ORF">GL286_08520</name>
</gene>
<feature type="transmembrane region" description="Helical" evidence="1">
    <location>
        <begin position="268"/>
        <end position="294"/>
    </location>
</feature>
<feature type="transmembrane region" description="Helical" evidence="1">
    <location>
        <begin position="99"/>
        <end position="120"/>
    </location>
</feature>
<dbReference type="GO" id="GO:0016020">
    <property type="term" value="C:membrane"/>
    <property type="evidence" value="ECO:0007669"/>
    <property type="project" value="TreeGrafter"/>
</dbReference>
<name>A0A6L6J898_9RHOB</name>
<feature type="transmembrane region" description="Helical" evidence="1">
    <location>
        <begin position="306"/>
        <end position="324"/>
    </location>
</feature>
<dbReference type="InterPro" id="IPR050879">
    <property type="entry name" value="Acyltransferase_3"/>
</dbReference>
<dbReference type="GO" id="GO:0016747">
    <property type="term" value="F:acyltransferase activity, transferring groups other than amino-acyl groups"/>
    <property type="evidence" value="ECO:0007669"/>
    <property type="project" value="InterPro"/>
</dbReference>
<feature type="transmembrane region" description="Helical" evidence="1">
    <location>
        <begin position="132"/>
        <end position="152"/>
    </location>
</feature>
<sequence>MDSVGQHNGNILGFRKEQGVLGNIQILRFAAALLVVLFHVAWTAQNEGNPTRFLAGFIKWGEAGVDIFFVISGFVMVLSQARSPRRVDQFLIERALRIVPMYWILTLLSTALLLLLPGLFSSSSFSVQKTLTSLFFVNSWLGQGYPVLYVGWTLEYEWLFYLIISLSFMLFPIGFTWIAVLAVFLALNWAGPVELVSLEFVYGMVIGLLYLRGKRLPKPALFVAGGVLLLAAFAQLPAGQLPRQISYGVPALLIVAALVCLPQVKGKAALFLGAASYDIYLIQVFTIPVVFRLIGKLFVLPSDLTALLAAAVTLVAGGLACALVEKPLTNRMKDWLRASPRLDIGARSRPVR</sequence>
<feature type="domain" description="Acyltransferase 3" evidence="2">
    <location>
        <begin position="23"/>
        <end position="315"/>
    </location>
</feature>
<keyword evidence="3" id="KW-0808">Transferase</keyword>
<dbReference type="AlphaFoldDB" id="A0A6L6J898"/>
<proteinExistence type="predicted"/>
<dbReference type="GO" id="GO:0000271">
    <property type="term" value="P:polysaccharide biosynthetic process"/>
    <property type="evidence" value="ECO:0007669"/>
    <property type="project" value="TreeGrafter"/>
</dbReference>
<keyword evidence="4" id="KW-1185">Reference proteome</keyword>
<keyword evidence="3" id="KW-0012">Acyltransferase</keyword>
<feature type="transmembrane region" description="Helical" evidence="1">
    <location>
        <begin position="57"/>
        <end position="78"/>
    </location>
</feature>
<accession>A0A6L6J898</accession>
<keyword evidence="1" id="KW-0472">Membrane</keyword>
<dbReference type="Proteomes" id="UP000478183">
    <property type="component" value="Unassembled WGS sequence"/>
</dbReference>
<dbReference type="EMBL" id="WMIE01000003">
    <property type="protein sequence ID" value="MTH77766.1"/>
    <property type="molecule type" value="Genomic_DNA"/>
</dbReference>
<evidence type="ECO:0000313" key="3">
    <source>
        <dbReference type="EMBL" id="MTH77766.1"/>
    </source>
</evidence>
<feature type="transmembrane region" description="Helical" evidence="1">
    <location>
        <begin position="244"/>
        <end position="261"/>
    </location>
</feature>
<protein>
    <submittedName>
        <fullName evidence="3">Acyltransferase family protein</fullName>
    </submittedName>
</protein>
<evidence type="ECO:0000313" key="4">
    <source>
        <dbReference type="Proteomes" id="UP000478183"/>
    </source>
</evidence>
<keyword evidence="1" id="KW-1133">Transmembrane helix</keyword>
<feature type="transmembrane region" description="Helical" evidence="1">
    <location>
        <begin position="159"/>
        <end position="187"/>
    </location>
</feature>
<feature type="transmembrane region" description="Helical" evidence="1">
    <location>
        <begin position="26"/>
        <end position="45"/>
    </location>
</feature>
<dbReference type="InterPro" id="IPR002656">
    <property type="entry name" value="Acyl_transf_3_dom"/>
</dbReference>
<feature type="transmembrane region" description="Helical" evidence="1">
    <location>
        <begin position="220"/>
        <end position="238"/>
    </location>
</feature>
<comment type="caution">
    <text evidence="3">The sequence shown here is derived from an EMBL/GenBank/DDBJ whole genome shotgun (WGS) entry which is preliminary data.</text>
</comment>
<feature type="transmembrane region" description="Helical" evidence="1">
    <location>
        <begin position="193"/>
        <end position="211"/>
    </location>
</feature>
<organism evidence="3 4">
    <name type="scientific">Paracoccus aestuariivivens</name>
    <dbReference type="NCBI Taxonomy" id="1820333"/>
    <lineage>
        <taxon>Bacteria</taxon>
        <taxon>Pseudomonadati</taxon>
        <taxon>Pseudomonadota</taxon>
        <taxon>Alphaproteobacteria</taxon>
        <taxon>Rhodobacterales</taxon>
        <taxon>Paracoccaceae</taxon>
        <taxon>Paracoccus</taxon>
    </lineage>
</organism>
<reference evidence="3 4" key="1">
    <citation type="submission" date="2019-11" db="EMBL/GenBank/DDBJ databases">
        <authorList>
            <person name="Dong K."/>
        </authorList>
    </citation>
    <scope>NUCLEOTIDE SEQUENCE [LARGE SCALE GENOMIC DNA]</scope>
    <source>
        <strain evidence="3 4">NBRC 111993</strain>
    </source>
</reference>